<keyword evidence="2" id="KW-1133">Transmembrane helix</keyword>
<feature type="compositionally biased region" description="Pro residues" evidence="1">
    <location>
        <begin position="38"/>
        <end position="61"/>
    </location>
</feature>
<keyword evidence="5" id="KW-1185">Reference proteome</keyword>
<feature type="region of interest" description="Disordered" evidence="1">
    <location>
        <begin position="1"/>
        <end position="115"/>
    </location>
</feature>
<comment type="caution">
    <text evidence="4">The sequence shown here is derived from an EMBL/GenBank/DDBJ whole genome shotgun (WGS) entry which is preliminary data.</text>
</comment>
<protein>
    <submittedName>
        <fullName evidence="4">DUF2510 domain-containing protein</fullName>
    </submittedName>
</protein>
<evidence type="ECO:0000313" key="5">
    <source>
        <dbReference type="Proteomes" id="UP001551482"/>
    </source>
</evidence>
<feature type="transmembrane region" description="Helical" evidence="2">
    <location>
        <begin position="123"/>
        <end position="144"/>
    </location>
</feature>
<evidence type="ECO:0000313" key="4">
    <source>
        <dbReference type="EMBL" id="MEU8132734.1"/>
    </source>
</evidence>
<feature type="compositionally biased region" description="Gly residues" evidence="1">
    <location>
        <begin position="83"/>
        <end position="102"/>
    </location>
</feature>
<accession>A0ABV3DAF9</accession>
<reference evidence="4 5" key="1">
    <citation type="submission" date="2024-06" db="EMBL/GenBank/DDBJ databases">
        <title>The Natural Products Discovery Center: Release of the First 8490 Sequenced Strains for Exploring Actinobacteria Biosynthetic Diversity.</title>
        <authorList>
            <person name="Kalkreuter E."/>
            <person name="Kautsar S.A."/>
            <person name="Yang D."/>
            <person name="Bader C.D."/>
            <person name="Teijaro C.N."/>
            <person name="Fluegel L."/>
            <person name="Davis C.M."/>
            <person name="Simpson J.R."/>
            <person name="Lauterbach L."/>
            <person name="Steele A.D."/>
            <person name="Gui C."/>
            <person name="Meng S."/>
            <person name="Li G."/>
            <person name="Viehrig K."/>
            <person name="Ye F."/>
            <person name="Su P."/>
            <person name="Kiefer A.F."/>
            <person name="Nichols A."/>
            <person name="Cepeda A.J."/>
            <person name="Yan W."/>
            <person name="Fan B."/>
            <person name="Jiang Y."/>
            <person name="Adhikari A."/>
            <person name="Zheng C.-J."/>
            <person name="Schuster L."/>
            <person name="Cowan T.M."/>
            <person name="Smanski M.J."/>
            <person name="Chevrette M.G."/>
            <person name="De Carvalho L.P.S."/>
            <person name="Shen B."/>
        </authorList>
    </citation>
    <scope>NUCLEOTIDE SEQUENCE [LARGE SCALE GENOMIC DNA]</scope>
    <source>
        <strain evidence="4 5">NPDC048946</strain>
    </source>
</reference>
<dbReference type="RefSeq" id="WP_358349040.1">
    <property type="nucleotide sequence ID" value="NZ_JBEZFP010000007.1"/>
</dbReference>
<dbReference type="EMBL" id="JBEZFP010000007">
    <property type="protein sequence ID" value="MEU8132734.1"/>
    <property type="molecule type" value="Genomic_DNA"/>
</dbReference>
<organism evidence="4 5">
    <name type="scientific">Streptodolium elevatio</name>
    <dbReference type="NCBI Taxonomy" id="3157996"/>
    <lineage>
        <taxon>Bacteria</taxon>
        <taxon>Bacillati</taxon>
        <taxon>Actinomycetota</taxon>
        <taxon>Actinomycetes</taxon>
        <taxon>Kitasatosporales</taxon>
        <taxon>Streptomycetaceae</taxon>
        <taxon>Streptodolium</taxon>
    </lineage>
</organism>
<keyword evidence="2" id="KW-0472">Membrane</keyword>
<gene>
    <name evidence="4" type="ORF">AB0C36_04410</name>
</gene>
<feature type="compositionally biased region" description="Polar residues" evidence="1">
    <location>
        <begin position="157"/>
        <end position="169"/>
    </location>
</feature>
<name>A0ABV3DAF9_9ACTN</name>
<sequence length="359" mass="36976">MSSSIPPGWYDDPAGPGNERWWDGAQWTESTRPASDPGAPPSAPEPSPAPVAPPPVPPGPAPGMAQAPTMSAGAPQGGPYSPYGGGPAPGPAGPGGMGGHGYPPGPHQMGAPGGNPGNRNRTILISVVALLVVGGLVAALVLLLGGDDDKKDPIADPTNTTATSQQTDKPQPPPGPATDGTLSDTATGITVPKMKGWEELSDTGSEAHQYKDEIPCTGDTSSPDPGDTTGCYLGEIDVGSFRGTDFDELTTRLTGQVKDSDDYTTTKTITDERATIDGKDAHVLVVEVEEKEADASGNLRTATLQFIFIDNPYDDDGKLMYPVVYTSIDGDPKSPPMEVIETVRKGVKIGTPRPSATAS</sequence>
<evidence type="ECO:0000256" key="2">
    <source>
        <dbReference type="SAM" id="Phobius"/>
    </source>
</evidence>
<feature type="domain" description="DUF2510" evidence="3">
    <location>
        <begin position="7"/>
        <end position="38"/>
    </location>
</feature>
<keyword evidence="2" id="KW-0812">Transmembrane</keyword>
<proteinExistence type="predicted"/>
<feature type="compositionally biased region" description="Low complexity" evidence="1">
    <location>
        <begin position="62"/>
        <end position="82"/>
    </location>
</feature>
<feature type="region of interest" description="Disordered" evidence="1">
    <location>
        <begin position="147"/>
        <end position="228"/>
    </location>
</feature>
<dbReference type="InterPro" id="IPR018929">
    <property type="entry name" value="DUF2510"/>
</dbReference>
<evidence type="ECO:0000256" key="1">
    <source>
        <dbReference type="SAM" id="MobiDB-lite"/>
    </source>
</evidence>
<dbReference type="Pfam" id="PF10708">
    <property type="entry name" value="DUF2510"/>
    <property type="match status" value="1"/>
</dbReference>
<evidence type="ECO:0000259" key="3">
    <source>
        <dbReference type="Pfam" id="PF10708"/>
    </source>
</evidence>
<dbReference type="Proteomes" id="UP001551482">
    <property type="component" value="Unassembled WGS sequence"/>
</dbReference>